<dbReference type="SUPFAM" id="SSF48452">
    <property type="entry name" value="TPR-like"/>
    <property type="match status" value="1"/>
</dbReference>
<organism evidence="1 2">
    <name type="scientific">Lichtheimia ornata</name>
    <dbReference type="NCBI Taxonomy" id="688661"/>
    <lineage>
        <taxon>Eukaryota</taxon>
        <taxon>Fungi</taxon>
        <taxon>Fungi incertae sedis</taxon>
        <taxon>Mucoromycota</taxon>
        <taxon>Mucoromycotina</taxon>
        <taxon>Mucoromycetes</taxon>
        <taxon>Mucorales</taxon>
        <taxon>Lichtheimiaceae</taxon>
        <taxon>Lichtheimia</taxon>
    </lineage>
</organism>
<name>A0AAD7XSC6_9FUNG</name>
<dbReference type="InterPro" id="IPR032675">
    <property type="entry name" value="LRR_dom_sf"/>
</dbReference>
<sequence length="672" mass="75249">MTIIENISWSELLKNTNVTAEHGNDGNRIATATESLKQTAHQFVEVLNERARLFANSAQFDTALRDAAAIVAILPGAGLGYLCTGDVYCQQGHHAAAITIYDQGLQAASESDPCYQQLQRHRMTAIANNNKRVDFISQLPLDIVITNIVPRMETTHLMSDVLCEPLYVSRGWQKRILQQPNGLQLDFDNEDATFKRGHDQLVRFAPYVQTLSGSLFGAVRLDDLFTRAQFANLKQLNLTCEDDSFPRRHIIKGLRLIADSLTHLTLLYFSSIQLRDILELCPNLVSLNADDLDVVTPSSPSLRYPKMTHLGLLSSLSERALDHEDMVDLISRFPSLLSLEIGPMPDSKLLTILHEHCTHLQRLHYGGGYLSTGKFDVHPNPKGITSAHFFGGVSYHQDDLIQFLHLNQHSLETITLVGHINGDNGRWKLQHDKVVSNGAVGLLPENDPTQSKASFTQLTSIDFFPYSDTRDDIMKWMIWNAPNLKAISIPESHLQIDMAKAMTRSQHLSKLTINRMIGHHDFGGISEFLKFHIAKEGLSTLEEMTLNMNRPIHHVTWLPLISRLKCLKTLELLSPDILEGAKLTLVAIGLGCPALESLTLGNTGVKLGDGLIKPLCKLPNLKCLRIGARILSQPDLLALIEFPKLERLYLYYDVPDCIKEMLHNYIPKVIIV</sequence>
<evidence type="ECO:0000313" key="1">
    <source>
        <dbReference type="EMBL" id="KAJ8652595.1"/>
    </source>
</evidence>
<evidence type="ECO:0000313" key="2">
    <source>
        <dbReference type="Proteomes" id="UP001234581"/>
    </source>
</evidence>
<accession>A0AAD7XSC6</accession>
<dbReference type="RefSeq" id="XP_058337509.1">
    <property type="nucleotide sequence ID" value="XM_058491704.1"/>
</dbReference>
<dbReference type="Proteomes" id="UP001234581">
    <property type="component" value="Unassembled WGS sequence"/>
</dbReference>
<dbReference type="SUPFAM" id="SSF52047">
    <property type="entry name" value="RNI-like"/>
    <property type="match status" value="2"/>
</dbReference>
<gene>
    <name evidence="1" type="ORF">O0I10_011741</name>
</gene>
<reference evidence="1 2" key="1">
    <citation type="submission" date="2023-03" db="EMBL/GenBank/DDBJ databases">
        <title>Genome sequence of Lichtheimia ornata CBS 291.66.</title>
        <authorList>
            <person name="Mohabir J.T."/>
            <person name="Shea T.P."/>
            <person name="Kurbessoian T."/>
            <person name="Berby B."/>
            <person name="Fontaine J."/>
            <person name="Livny J."/>
            <person name="Gnirke A."/>
            <person name="Stajich J.E."/>
            <person name="Cuomo C.A."/>
        </authorList>
    </citation>
    <scope>NUCLEOTIDE SEQUENCE [LARGE SCALE GENOMIC DNA]</scope>
    <source>
        <strain evidence="1">CBS 291.66</strain>
    </source>
</reference>
<comment type="caution">
    <text evidence="1">The sequence shown here is derived from an EMBL/GenBank/DDBJ whole genome shotgun (WGS) entry which is preliminary data.</text>
</comment>
<keyword evidence="2" id="KW-1185">Reference proteome</keyword>
<dbReference type="Gene3D" id="3.80.10.10">
    <property type="entry name" value="Ribonuclease Inhibitor"/>
    <property type="match status" value="2"/>
</dbReference>
<dbReference type="GeneID" id="83219140"/>
<proteinExistence type="predicted"/>
<dbReference type="Gene3D" id="1.25.40.10">
    <property type="entry name" value="Tetratricopeptide repeat domain"/>
    <property type="match status" value="1"/>
</dbReference>
<dbReference type="PANTHER" id="PTHR38926">
    <property type="entry name" value="F-BOX DOMAIN CONTAINING PROTEIN, EXPRESSED"/>
    <property type="match status" value="1"/>
</dbReference>
<protein>
    <submittedName>
        <fullName evidence="1">Uncharacterized protein</fullName>
    </submittedName>
</protein>
<dbReference type="PANTHER" id="PTHR38926:SF5">
    <property type="entry name" value="F-BOX AND LEUCINE-RICH REPEAT PROTEIN 6"/>
    <property type="match status" value="1"/>
</dbReference>
<dbReference type="EMBL" id="JARTCD010000099">
    <property type="protein sequence ID" value="KAJ8652595.1"/>
    <property type="molecule type" value="Genomic_DNA"/>
</dbReference>
<dbReference type="AlphaFoldDB" id="A0AAD7XSC6"/>
<dbReference type="InterPro" id="IPR011990">
    <property type="entry name" value="TPR-like_helical_dom_sf"/>
</dbReference>